<proteinExistence type="predicted"/>
<feature type="compositionally biased region" description="Polar residues" evidence="1">
    <location>
        <begin position="129"/>
        <end position="142"/>
    </location>
</feature>
<sequence>MSRSKDTSLETLAARYLRDRRGRAAIKGAPPAGRAAAKVLKPLSDKFGPSTDRLAENWKDIVGERLADWTAPEAIRGGVLYVIARGPAGTLIEADAPRILERIKPLAGRSAPTRLRVRQGEPRKLTGAGHTQSNREVPSNVQEKVEIDPDARLSSALNRFERARERRERGE</sequence>
<keyword evidence="3" id="KW-1185">Reference proteome</keyword>
<dbReference type="Pfam" id="PF05258">
    <property type="entry name" value="DciA"/>
    <property type="match status" value="1"/>
</dbReference>
<dbReference type="InterPro" id="IPR007922">
    <property type="entry name" value="DciA-like"/>
</dbReference>
<comment type="caution">
    <text evidence="2">The sequence shown here is derived from an EMBL/GenBank/DDBJ whole genome shotgun (WGS) entry which is preliminary data.</text>
</comment>
<protein>
    <submittedName>
        <fullName evidence="2">DUF721 domain-containing protein</fullName>
    </submittedName>
</protein>
<dbReference type="RefSeq" id="WP_330197942.1">
    <property type="nucleotide sequence ID" value="NZ_JAZDRP010000002.1"/>
</dbReference>
<evidence type="ECO:0000313" key="2">
    <source>
        <dbReference type="EMBL" id="MEE2525278.1"/>
    </source>
</evidence>
<dbReference type="Proteomes" id="UP001354971">
    <property type="component" value="Unassembled WGS sequence"/>
</dbReference>
<feature type="region of interest" description="Disordered" evidence="1">
    <location>
        <begin position="110"/>
        <end position="148"/>
    </location>
</feature>
<dbReference type="EMBL" id="JAZDRP010000002">
    <property type="protein sequence ID" value="MEE2525278.1"/>
    <property type="molecule type" value="Genomic_DNA"/>
</dbReference>
<evidence type="ECO:0000313" key="3">
    <source>
        <dbReference type="Proteomes" id="UP001354971"/>
    </source>
</evidence>
<accession>A0ABU7LMX5</accession>
<name>A0ABU7LMX5_9PROT</name>
<gene>
    <name evidence="2" type="ORF">V0U79_02795</name>
</gene>
<reference evidence="2 3" key="1">
    <citation type="submission" date="2024-01" db="EMBL/GenBank/DDBJ databases">
        <title>Hyphobacterium bacterium isolated from marine sediment.</title>
        <authorList>
            <person name="Zhao S."/>
        </authorList>
    </citation>
    <scope>NUCLEOTIDE SEQUENCE [LARGE SCALE GENOMIC DNA]</scope>
    <source>
        <strain evidence="3">HN65</strain>
    </source>
</reference>
<organism evidence="2 3">
    <name type="scientific">Hyphobacterium lacteum</name>
    <dbReference type="NCBI Taxonomy" id="3116575"/>
    <lineage>
        <taxon>Bacteria</taxon>
        <taxon>Pseudomonadati</taxon>
        <taxon>Pseudomonadota</taxon>
        <taxon>Alphaproteobacteria</taxon>
        <taxon>Maricaulales</taxon>
        <taxon>Maricaulaceae</taxon>
        <taxon>Hyphobacterium</taxon>
    </lineage>
</organism>
<evidence type="ECO:0000256" key="1">
    <source>
        <dbReference type="SAM" id="MobiDB-lite"/>
    </source>
</evidence>